<reference evidence="1 2" key="1">
    <citation type="submission" date="2018-06" db="EMBL/GenBank/DDBJ databases">
        <authorList>
            <consortium name="Pathogen Informatics"/>
            <person name="Doyle S."/>
        </authorList>
    </citation>
    <scope>NUCLEOTIDE SEQUENCE [LARGE SCALE GENOMIC DNA]</scope>
    <source>
        <strain evidence="1 2">NCTC12022</strain>
    </source>
</reference>
<gene>
    <name evidence="1" type="ORF">NCTC12022_03188</name>
</gene>
<dbReference type="EMBL" id="UASS01000038">
    <property type="protein sequence ID" value="SPX62429.1"/>
    <property type="molecule type" value="Genomic_DNA"/>
</dbReference>
<protein>
    <submittedName>
        <fullName evidence="1">Uncharacterized protein</fullName>
    </submittedName>
</protein>
<name>A0A2X1RV10_9GAMM</name>
<evidence type="ECO:0000313" key="2">
    <source>
        <dbReference type="Proteomes" id="UP000251942"/>
    </source>
</evidence>
<dbReference type="AlphaFoldDB" id="A0A2X1RV10"/>
<sequence length="91" mass="10156">MPVDIGYTPSIRLNPIQELKITKPDIELYAGQILKTVVVKELNENQVLININGQNINANTAHHFDAGELLQVKVVLANDETILQVLHEPPH</sequence>
<accession>A0A2X1RV10</accession>
<proteinExistence type="predicted"/>
<evidence type="ECO:0000313" key="1">
    <source>
        <dbReference type="EMBL" id="SPX62429.1"/>
    </source>
</evidence>
<dbReference type="Proteomes" id="UP000251942">
    <property type="component" value="Unassembled WGS sequence"/>
</dbReference>
<dbReference type="RefSeq" id="WP_112854869.1">
    <property type="nucleotide sequence ID" value="NZ_UASS01000038.1"/>
</dbReference>
<organism evidence="1 2">
    <name type="scientific">Legionella feeleii</name>
    <dbReference type="NCBI Taxonomy" id="453"/>
    <lineage>
        <taxon>Bacteria</taxon>
        <taxon>Pseudomonadati</taxon>
        <taxon>Pseudomonadota</taxon>
        <taxon>Gammaproteobacteria</taxon>
        <taxon>Legionellales</taxon>
        <taxon>Legionellaceae</taxon>
        <taxon>Legionella</taxon>
    </lineage>
</organism>